<dbReference type="Gene3D" id="3.20.20.70">
    <property type="entry name" value="Aldolase class I"/>
    <property type="match status" value="1"/>
</dbReference>
<dbReference type="AlphaFoldDB" id="A0A0F9CJ90"/>
<accession>A0A0F9CJ90</accession>
<proteinExistence type="predicted"/>
<organism evidence="1">
    <name type="scientific">marine sediment metagenome</name>
    <dbReference type="NCBI Taxonomy" id="412755"/>
    <lineage>
        <taxon>unclassified sequences</taxon>
        <taxon>metagenomes</taxon>
        <taxon>ecological metagenomes</taxon>
    </lineage>
</organism>
<reference evidence="1" key="1">
    <citation type="journal article" date="2015" name="Nature">
        <title>Complex archaea that bridge the gap between prokaryotes and eukaryotes.</title>
        <authorList>
            <person name="Spang A."/>
            <person name="Saw J.H."/>
            <person name="Jorgensen S.L."/>
            <person name="Zaremba-Niedzwiedzka K."/>
            <person name="Martijn J."/>
            <person name="Lind A.E."/>
            <person name="van Eijk R."/>
            <person name="Schleper C."/>
            <person name="Guy L."/>
            <person name="Ettema T.J."/>
        </authorList>
    </citation>
    <scope>NUCLEOTIDE SEQUENCE</scope>
</reference>
<evidence type="ECO:0000313" key="1">
    <source>
        <dbReference type="EMBL" id="KKL05751.1"/>
    </source>
</evidence>
<dbReference type="InterPro" id="IPR058240">
    <property type="entry name" value="rSAM_sf"/>
</dbReference>
<name>A0A0F9CJ90_9ZZZZ</name>
<feature type="non-terminal residue" evidence="1">
    <location>
        <position position="1"/>
    </location>
</feature>
<dbReference type="EMBL" id="LAZR01043987">
    <property type="protein sequence ID" value="KKL05751.1"/>
    <property type="molecule type" value="Genomic_DNA"/>
</dbReference>
<protein>
    <recommendedName>
        <fullName evidence="2">4Fe4S-binding SPASM domain-containing protein</fullName>
    </recommendedName>
</protein>
<evidence type="ECO:0008006" key="2">
    <source>
        <dbReference type="Google" id="ProtNLM"/>
    </source>
</evidence>
<dbReference type="SUPFAM" id="SSF102114">
    <property type="entry name" value="Radical SAM enzymes"/>
    <property type="match status" value="1"/>
</dbReference>
<comment type="caution">
    <text evidence="1">The sequence shown here is derived from an EMBL/GenBank/DDBJ whole genome shotgun (WGS) entry which is preliminary data.</text>
</comment>
<sequence length="217" mass="25416">LDGCTPKDYANHRGGTQKQFNIVVRNIKLLVRVTNRKKITVNCVITSENYKYIINVIHFCEKLGVDIVRFHQYNPIINEYKVMIVNKETINYINAILIRDDFNIDIKFNLPSKYKLGCICNQLINDRITIGLSGYITPCCHIHSNEKYGTFNNQNDNIIKLKNKFNNSTKKLELPEECQRCPRLGLSSINFNRESRIWWYEEVNSGKIKLVRKRRTG</sequence>
<gene>
    <name evidence="1" type="ORF">LCGC14_2602910</name>
</gene>
<dbReference type="InterPro" id="IPR013785">
    <property type="entry name" value="Aldolase_TIM"/>
</dbReference>